<keyword evidence="2" id="KW-0378">Hydrolase</keyword>
<evidence type="ECO:0000313" key="3">
    <source>
        <dbReference type="Proteomes" id="UP001164965"/>
    </source>
</evidence>
<dbReference type="EMBL" id="CP110615">
    <property type="protein sequence ID" value="UZJ25373.1"/>
    <property type="molecule type" value="Genomic_DNA"/>
</dbReference>
<feature type="domain" description="AB hydrolase-1" evidence="1">
    <location>
        <begin position="75"/>
        <end position="325"/>
    </location>
</feature>
<dbReference type="InterPro" id="IPR000073">
    <property type="entry name" value="AB_hydrolase_1"/>
</dbReference>
<sequence>MSSRSRAGLVGGAAVGLAAAGGAAAAAVSTRSRHRRSLADPVAPELPATRVSTVAADDGVPLVVEEVGQSEAPLTVVLVHGFCLAMESWHFQRALLAERPGTRVVLYDQRGHGRSGTPRQASCTIEQLGRDLQEVLGAVVPRGPVVLVGHSMGGMTVMALARQRPDLFTSRVVGVALFSTAADGLALGRLGLTARNPVVAGLRRLSRLRPSLLRLGRTPVDALISPLVRAMSYGDRHLSPAVAELSETMIADTAVRTIADFLPALSGHDEHAALPVLAGRPVLVLCGDGDRLTPLRQTRVIADEIGEADLVVAPGAGHLVQLEQPVLVNHALERLLERSVAASTAARA</sequence>
<gene>
    <name evidence="2" type="ORF">RHODO2019_02525</name>
</gene>
<dbReference type="PANTHER" id="PTHR43194">
    <property type="entry name" value="HYDROLASE ALPHA/BETA FOLD FAMILY"/>
    <property type="match status" value="1"/>
</dbReference>
<dbReference type="InterPro" id="IPR029058">
    <property type="entry name" value="AB_hydrolase_fold"/>
</dbReference>
<keyword evidence="3" id="KW-1185">Reference proteome</keyword>
<reference evidence="2" key="1">
    <citation type="submission" date="2022-10" db="EMBL/GenBank/DDBJ databases">
        <title>Rhodococcus sp.75.</title>
        <authorList>
            <person name="Sun M."/>
        </authorList>
    </citation>
    <scope>NUCLEOTIDE SEQUENCE</scope>
    <source>
        <strain evidence="2">75</strain>
    </source>
</reference>
<protein>
    <submittedName>
        <fullName evidence="2">Alpha/beta hydrolase</fullName>
    </submittedName>
</protein>
<dbReference type="GO" id="GO:0016787">
    <property type="term" value="F:hydrolase activity"/>
    <property type="evidence" value="ECO:0007669"/>
    <property type="project" value="UniProtKB-KW"/>
</dbReference>
<dbReference type="RefSeq" id="WP_265383478.1">
    <property type="nucleotide sequence ID" value="NZ_CP110615.1"/>
</dbReference>
<dbReference type="Proteomes" id="UP001164965">
    <property type="component" value="Chromosome"/>
</dbReference>
<dbReference type="Gene3D" id="3.40.50.1820">
    <property type="entry name" value="alpha/beta hydrolase"/>
    <property type="match status" value="1"/>
</dbReference>
<evidence type="ECO:0000313" key="2">
    <source>
        <dbReference type="EMBL" id="UZJ25373.1"/>
    </source>
</evidence>
<dbReference type="InterPro" id="IPR000639">
    <property type="entry name" value="Epox_hydrolase-like"/>
</dbReference>
<dbReference type="InterPro" id="IPR050228">
    <property type="entry name" value="Carboxylesterase_BioH"/>
</dbReference>
<dbReference type="SUPFAM" id="SSF53474">
    <property type="entry name" value="alpha/beta-Hydrolases"/>
    <property type="match status" value="1"/>
</dbReference>
<name>A0ABY6P2J9_9NOCA</name>
<evidence type="ECO:0000259" key="1">
    <source>
        <dbReference type="Pfam" id="PF00561"/>
    </source>
</evidence>
<dbReference type="PANTHER" id="PTHR43194:SF5">
    <property type="entry name" value="PIMELOYL-[ACYL-CARRIER PROTEIN] METHYL ESTER ESTERASE"/>
    <property type="match status" value="1"/>
</dbReference>
<dbReference type="Pfam" id="PF00561">
    <property type="entry name" value="Abhydrolase_1"/>
    <property type="match status" value="1"/>
</dbReference>
<accession>A0ABY6P2J9</accession>
<dbReference type="PRINTS" id="PR00412">
    <property type="entry name" value="EPOXHYDRLASE"/>
</dbReference>
<proteinExistence type="predicted"/>
<organism evidence="2 3">
    <name type="scientific">Rhodococcus antarcticus</name>
    <dbReference type="NCBI Taxonomy" id="2987751"/>
    <lineage>
        <taxon>Bacteria</taxon>
        <taxon>Bacillati</taxon>
        <taxon>Actinomycetota</taxon>
        <taxon>Actinomycetes</taxon>
        <taxon>Mycobacteriales</taxon>
        <taxon>Nocardiaceae</taxon>
        <taxon>Rhodococcus</taxon>
    </lineage>
</organism>